<dbReference type="Pfam" id="PF25390">
    <property type="entry name" value="WD40_RLD"/>
    <property type="match status" value="1"/>
</dbReference>
<evidence type="ECO:0000259" key="4">
    <source>
        <dbReference type="PROSITE" id="PS50097"/>
    </source>
</evidence>
<feature type="repeat" description="RCC1" evidence="3">
    <location>
        <begin position="214"/>
        <end position="266"/>
    </location>
</feature>
<evidence type="ECO:0000256" key="2">
    <source>
        <dbReference type="ARBA" id="ARBA00022737"/>
    </source>
</evidence>
<keyword evidence="6" id="KW-1185">Reference proteome</keyword>
<protein>
    <submittedName>
        <fullName evidence="5">Regulator of chromosome condensation</fullName>
    </submittedName>
</protein>
<dbReference type="Gene3D" id="2.130.10.30">
    <property type="entry name" value="Regulator of chromosome condensation 1/beta-lactamase-inhibitor protein II"/>
    <property type="match status" value="1"/>
</dbReference>
<dbReference type="CDD" id="cd18186">
    <property type="entry name" value="BTB_POZ_ZBTB_KLHL-like"/>
    <property type="match status" value="1"/>
</dbReference>
<dbReference type="Proteomes" id="UP001149090">
    <property type="component" value="Unassembled WGS sequence"/>
</dbReference>
<dbReference type="PROSITE" id="PS50097">
    <property type="entry name" value="BTB"/>
    <property type="match status" value="1"/>
</dbReference>
<evidence type="ECO:0000256" key="1">
    <source>
        <dbReference type="ARBA" id="ARBA00022658"/>
    </source>
</evidence>
<dbReference type="PANTHER" id="PTHR45982:SF1">
    <property type="entry name" value="REGULATOR OF CHROMOSOME CONDENSATION"/>
    <property type="match status" value="1"/>
</dbReference>
<gene>
    <name evidence="5" type="ORF">M0811_00224</name>
</gene>
<dbReference type="InterPro" id="IPR000408">
    <property type="entry name" value="Reg_chr_condens"/>
</dbReference>
<dbReference type="AlphaFoldDB" id="A0A9Q0RFM9"/>
<dbReference type="Gene3D" id="3.30.710.10">
    <property type="entry name" value="Potassium Channel Kv1.1, Chain A"/>
    <property type="match status" value="1"/>
</dbReference>
<feature type="domain" description="BTB" evidence="4">
    <location>
        <begin position="484"/>
        <end position="550"/>
    </location>
</feature>
<dbReference type="InterPro" id="IPR000210">
    <property type="entry name" value="BTB/POZ_dom"/>
</dbReference>
<accession>A0A9Q0RFM9</accession>
<dbReference type="InterPro" id="IPR058923">
    <property type="entry name" value="RCC1-like_dom"/>
</dbReference>
<dbReference type="SUPFAM" id="SSF54695">
    <property type="entry name" value="POZ domain"/>
    <property type="match status" value="1"/>
</dbReference>
<feature type="repeat" description="RCC1" evidence="3">
    <location>
        <begin position="319"/>
        <end position="371"/>
    </location>
</feature>
<dbReference type="InterPro" id="IPR011333">
    <property type="entry name" value="SKP1/BTB/POZ_sf"/>
</dbReference>
<reference evidence="5" key="1">
    <citation type="submission" date="2022-10" db="EMBL/GenBank/DDBJ databases">
        <title>Novel sulphate-reducing endosymbionts in the free-living metamonad Anaeramoeba.</title>
        <authorList>
            <person name="Jerlstrom-Hultqvist J."/>
            <person name="Cepicka I."/>
            <person name="Gallot-Lavallee L."/>
            <person name="Salas-Leiva D."/>
            <person name="Curtis B.A."/>
            <person name="Zahonova K."/>
            <person name="Pipaliya S."/>
            <person name="Dacks J."/>
            <person name="Roger A.J."/>
        </authorList>
    </citation>
    <scope>NUCLEOTIDE SEQUENCE</scope>
    <source>
        <strain evidence="5">BMAN</strain>
    </source>
</reference>
<dbReference type="Pfam" id="PF00651">
    <property type="entry name" value="BTB"/>
    <property type="match status" value="1"/>
</dbReference>
<comment type="caution">
    <text evidence="5">The sequence shown here is derived from an EMBL/GenBank/DDBJ whole genome shotgun (WGS) entry which is preliminary data.</text>
</comment>
<name>A0A9Q0RFM9_ANAIG</name>
<keyword evidence="2" id="KW-0677">Repeat</keyword>
<feature type="repeat" description="RCC1" evidence="3">
    <location>
        <begin position="101"/>
        <end position="148"/>
    </location>
</feature>
<dbReference type="InterPro" id="IPR051553">
    <property type="entry name" value="Ran_GTPase-activating"/>
</dbReference>
<dbReference type="SUPFAM" id="SSF50985">
    <property type="entry name" value="RCC1/BLIP-II"/>
    <property type="match status" value="1"/>
</dbReference>
<dbReference type="OrthoDB" id="5981550at2759"/>
<evidence type="ECO:0000256" key="3">
    <source>
        <dbReference type="PROSITE-ProRule" id="PRU00235"/>
    </source>
</evidence>
<sequence length="589" mass="67976">MNNNFTWGDNQYKQLPFVSNLNQIKKPQPFSVFDDGFVNYISSCKTETTLIGSNKEFCIFGNFPKEINSQDESKSQQKKKKINFSKISAGELIFLGLSEDGNVYFWGKDLLTKENAKYLYPQIIDSFIKENVIDIACGADQYFVLIEEGALYSFGFQNFESIDDNLQSVFQFFLPSTFSVQEQNKLRWKTISKNVKKIFSGNQVYRYFFVSKDNKLYGAGLNTYGQLGVNDFQTTNSPTLVSLPQEVDEVIDIQCGYYFSVLLANEKGIGRVYSTGSFENGIGLSKDICMFQKIPTLKNENIKQISCGRVHTIALNEANEIYVWGSNRYGQLGIQNSMVTIPTKLEIRGLDKQNELVVHCGPLNSFVFSRNNTSLSSEFAMLLEREEFCDDEIEYKQGKKVVHSLILQLRIGFELIGNLKTILKIHPKEDVDSILQWIYWGKLENKSLQILKKLGLEEKVIESKSFCSGLKRDLQKLFTQDQTKDFSIIAEGKPIKTHKIIIAARSQLFRGMFLHVKDDSNQVHDYSNRKFETIQAFIHYLYFDELENDLPFEVIEEMNNNISEYFQIYSLDYFNKKLSKIRKNKMKNL</sequence>
<dbReference type="PANTHER" id="PTHR45982">
    <property type="entry name" value="REGULATOR OF CHROMOSOME CONDENSATION"/>
    <property type="match status" value="1"/>
</dbReference>
<feature type="repeat" description="RCC1" evidence="3">
    <location>
        <begin position="270"/>
        <end position="318"/>
    </location>
</feature>
<dbReference type="PROSITE" id="PS50012">
    <property type="entry name" value="RCC1_3"/>
    <property type="match status" value="4"/>
</dbReference>
<organism evidence="5 6">
    <name type="scientific">Anaeramoeba ignava</name>
    <name type="common">Anaerobic marine amoeba</name>
    <dbReference type="NCBI Taxonomy" id="1746090"/>
    <lineage>
        <taxon>Eukaryota</taxon>
        <taxon>Metamonada</taxon>
        <taxon>Anaeramoebidae</taxon>
        <taxon>Anaeramoeba</taxon>
    </lineage>
</organism>
<keyword evidence="1" id="KW-0344">Guanine-nucleotide releasing factor</keyword>
<dbReference type="EMBL" id="JAPDFW010000059">
    <property type="protein sequence ID" value="KAJ5076904.1"/>
    <property type="molecule type" value="Genomic_DNA"/>
</dbReference>
<evidence type="ECO:0000313" key="6">
    <source>
        <dbReference type="Proteomes" id="UP001149090"/>
    </source>
</evidence>
<evidence type="ECO:0000313" key="5">
    <source>
        <dbReference type="EMBL" id="KAJ5076904.1"/>
    </source>
</evidence>
<proteinExistence type="predicted"/>
<dbReference type="InterPro" id="IPR009091">
    <property type="entry name" value="RCC1/BLIP-II"/>
</dbReference>